<evidence type="ECO:0000313" key="3">
    <source>
        <dbReference type="Proteomes" id="UP000621447"/>
    </source>
</evidence>
<dbReference type="InterPro" id="IPR010287">
    <property type="entry name" value="DUF892_YciF-like"/>
</dbReference>
<dbReference type="InterPro" id="IPR009078">
    <property type="entry name" value="Ferritin-like_SF"/>
</dbReference>
<accession>A0ABX2JP70</accession>
<dbReference type="EMBL" id="JABULH010000006">
    <property type="protein sequence ID" value="NTS66254.1"/>
    <property type="molecule type" value="Genomic_DNA"/>
</dbReference>
<dbReference type="Proteomes" id="UP000621447">
    <property type="component" value="Unassembled WGS sequence"/>
</dbReference>
<dbReference type="InterPro" id="IPR012347">
    <property type="entry name" value="Ferritin-like"/>
</dbReference>
<keyword evidence="3" id="KW-1185">Reference proteome</keyword>
<reference evidence="2 3" key="1">
    <citation type="submission" date="2020-06" db="EMBL/GenBank/DDBJ databases">
        <title>Sphingomonas hominis sp. nov., a member of the Sphingomonas, isolated from the hair of a 22-year-old girl.</title>
        <authorList>
            <person name="Zhang D.-F."/>
            <person name="Cui X.-W."/>
        </authorList>
    </citation>
    <scope>NUCLEOTIDE SEQUENCE [LARGE SCALE GENOMIC DNA]</scope>
    <source>
        <strain evidence="2 3">HHU CXW</strain>
    </source>
</reference>
<proteinExistence type="predicted"/>
<organism evidence="2 3">
    <name type="scientific">Sphingomonas hominis</name>
    <dbReference type="NCBI Taxonomy" id="2741495"/>
    <lineage>
        <taxon>Bacteria</taxon>
        <taxon>Pseudomonadati</taxon>
        <taxon>Pseudomonadota</taxon>
        <taxon>Alphaproteobacteria</taxon>
        <taxon>Sphingomonadales</taxon>
        <taxon>Sphingomonadaceae</taxon>
        <taxon>Sphingomonas</taxon>
    </lineage>
</organism>
<gene>
    <name evidence="2" type="ORF">HRV97_13910</name>
</gene>
<feature type="region of interest" description="Disordered" evidence="1">
    <location>
        <begin position="1"/>
        <end position="47"/>
    </location>
</feature>
<dbReference type="SUPFAM" id="SSF47240">
    <property type="entry name" value="Ferritin-like"/>
    <property type="match status" value="1"/>
</dbReference>
<comment type="caution">
    <text evidence="2">The sequence shown here is derived from an EMBL/GenBank/DDBJ whole genome shotgun (WGS) entry which is preliminary data.</text>
</comment>
<dbReference type="Gene3D" id="1.20.1260.10">
    <property type="match status" value="1"/>
</dbReference>
<feature type="compositionally biased region" description="Basic residues" evidence="1">
    <location>
        <begin position="1"/>
        <end position="11"/>
    </location>
</feature>
<sequence>MVRGRSRRRGQPTRSRGIVAPRNPRGRGGIVPTARRSGARLPTNSRGLPVPDIKHIYTQSLENTHAAETQGLQQMNAQIPQLDDYPEYQALLRGHVSTTEAQLTQIEQALSDVGASKPALREAVTSAVGLVGTAVHAVTPDTTLKNLYAGYAFQGEQIAAYTSLAVIAEQAGYGQHTGWIKSFVEDEKAAAKKVEQIIPTVTEQFLAKHRS</sequence>
<evidence type="ECO:0000313" key="2">
    <source>
        <dbReference type="EMBL" id="NTS66254.1"/>
    </source>
</evidence>
<evidence type="ECO:0000256" key="1">
    <source>
        <dbReference type="SAM" id="MobiDB-lite"/>
    </source>
</evidence>
<name>A0ABX2JP70_9SPHN</name>
<protein>
    <submittedName>
        <fullName evidence="2">DUF892 family protein</fullName>
    </submittedName>
</protein>
<dbReference type="Pfam" id="PF05974">
    <property type="entry name" value="DUF892"/>
    <property type="match status" value="1"/>
</dbReference>